<protein>
    <recommendedName>
        <fullName evidence="3">HNH endonuclease</fullName>
    </recommendedName>
</protein>
<gene>
    <name evidence="1" type="ORF">NBRC110019_29350</name>
</gene>
<keyword evidence="2" id="KW-1185">Reference proteome</keyword>
<dbReference type="EMBL" id="BRVP01000027">
    <property type="protein sequence ID" value="GLB53894.1"/>
    <property type="molecule type" value="Genomic_DNA"/>
</dbReference>
<sequence>MALNRDNFTKKTVDILAKRVGYLCSNPGCRKHTVGPNAIKDKASILGIAAHITAASVGGPRYDANLSVGQRKDIDNGIWLCANCATLIDKDPNTFSVALLNKWKKDAEDEMNNQLRGITLNKERPFLEADLIWSNSQRWNRGYSQKNGELYGNVIVLGENQPIIWWDLVWNFHIAIYNNSQFPAFNIKIERIAGTEFNSIEKLPNLPPYANLSLRAKFEELFEGVSTEADKLIKPKVPHIIQGLQMKISYNDEKGVQHATIFRVNGDELDNTKA</sequence>
<reference evidence="1" key="1">
    <citation type="submission" date="2022-07" db="EMBL/GenBank/DDBJ databases">
        <title>Taxonomy of Novel Oxalotrophic and Methylotrophic Bacteria.</title>
        <authorList>
            <person name="Sahin N."/>
            <person name="Tani A."/>
        </authorList>
    </citation>
    <scope>NUCLEOTIDE SEQUENCE</scope>
    <source>
        <strain evidence="1">AM327</strain>
    </source>
</reference>
<accession>A0A9W6B952</accession>
<evidence type="ECO:0008006" key="3">
    <source>
        <dbReference type="Google" id="ProtNLM"/>
    </source>
</evidence>
<evidence type="ECO:0000313" key="2">
    <source>
        <dbReference type="Proteomes" id="UP001143545"/>
    </source>
</evidence>
<dbReference type="AlphaFoldDB" id="A0A9W6B952"/>
<organism evidence="1 2">
    <name type="scientific">Neptunitalea chrysea</name>
    <dbReference type="NCBI Taxonomy" id="1647581"/>
    <lineage>
        <taxon>Bacteria</taxon>
        <taxon>Pseudomonadati</taxon>
        <taxon>Bacteroidota</taxon>
        <taxon>Flavobacteriia</taxon>
        <taxon>Flavobacteriales</taxon>
        <taxon>Flavobacteriaceae</taxon>
        <taxon>Neptunitalea</taxon>
    </lineage>
</organism>
<name>A0A9W6B952_9FLAO</name>
<evidence type="ECO:0000313" key="1">
    <source>
        <dbReference type="EMBL" id="GLB53894.1"/>
    </source>
</evidence>
<proteinExistence type="predicted"/>
<comment type="caution">
    <text evidence="1">The sequence shown here is derived from an EMBL/GenBank/DDBJ whole genome shotgun (WGS) entry which is preliminary data.</text>
</comment>
<dbReference type="Proteomes" id="UP001143545">
    <property type="component" value="Unassembled WGS sequence"/>
</dbReference>